<feature type="region of interest" description="Disordered" evidence="7">
    <location>
        <begin position="689"/>
        <end position="713"/>
    </location>
</feature>
<feature type="region of interest" description="Disordered" evidence="7">
    <location>
        <begin position="1"/>
        <end position="51"/>
    </location>
</feature>
<keyword evidence="3" id="KW-0698">rRNA processing</keyword>
<dbReference type="GO" id="GO:1990904">
    <property type="term" value="C:ribonucleoprotein complex"/>
    <property type="evidence" value="ECO:0007669"/>
    <property type="project" value="UniProtKB-KW"/>
</dbReference>
<feature type="compositionally biased region" description="Basic and acidic residues" evidence="7">
    <location>
        <begin position="923"/>
        <end position="934"/>
    </location>
</feature>
<evidence type="ECO:0000256" key="1">
    <source>
        <dbReference type="ARBA" id="ARBA00004604"/>
    </source>
</evidence>
<dbReference type="InterPro" id="IPR012173">
    <property type="entry name" value="Mpp10"/>
</dbReference>
<dbReference type="AlphaFoldDB" id="A0ABD3M2Y5"/>
<organism evidence="8 9">
    <name type="scientific">Discostella pseudostelligera</name>
    <dbReference type="NCBI Taxonomy" id="259834"/>
    <lineage>
        <taxon>Eukaryota</taxon>
        <taxon>Sar</taxon>
        <taxon>Stramenopiles</taxon>
        <taxon>Ochrophyta</taxon>
        <taxon>Bacillariophyta</taxon>
        <taxon>Coscinodiscophyceae</taxon>
        <taxon>Thalassiosirophycidae</taxon>
        <taxon>Stephanodiscales</taxon>
        <taxon>Stephanodiscaceae</taxon>
        <taxon>Discostella</taxon>
    </lineage>
</organism>
<dbReference type="EMBL" id="JALLBG020000241">
    <property type="protein sequence ID" value="KAL3758083.1"/>
    <property type="molecule type" value="Genomic_DNA"/>
</dbReference>
<feature type="region of interest" description="Disordered" evidence="7">
    <location>
        <begin position="923"/>
        <end position="952"/>
    </location>
</feature>
<feature type="compositionally biased region" description="Basic and acidic residues" evidence="7">
    <location>
        <begin position="819"/>
        <end position="832"/>
    </location>
</feature>
<keyword evidence="2" id="KW-0690">Ribosome biogenesis</keyword>
<comment type="caution">
    <text evidence="8">The sequence shown here is derived from an EMBL/GenBank/DDBJ whole genome shotgun (WGS) entry which is preliminary data.</text>
</comment>
<feature type="compositionally biased region" description="Basic and acidic residues" evidence="7">
    <location>
        <begin position="339"/>
        <end position="372"/>
    </location>
</feature>
<feature type="region of interest" description="Disordered" evidence="7">
    <location>
        <begin position="145"/>
        <end position="193"/>
    </location>
</feature>
<keyword evidence="9" id="KW-1185">Reference proteome</keyword>
<dbReference type="GO" id="GO:0006364">
    <property type="term" value="P:rRNA processing"/>
    <property type="evidence" value="ECO:0007669"/>
    <property type="project" value="UniProtKB-KW"/>
</dbReference>
<feature type="compositionally biased region" description="Basic and acidic residues" evidence="7">
    <location>
        <begin position="27"/>
        <end position="47"/>
    </location>
</feature>
<feature type="region of interest" description="Disordered" evidence="7">
    <location>
        <begin position="814"/>
        <end position="869"/>
    </location>
</feature>
<evidence type="ECO:0000256" key="5">
    <source>
        <dbReference type="ARBA" id="ARBA00023274"/>
    </source>
</evidence>
<feature type="compositionally biased region" description="Acidic residues" evidence="7">
    <location>
        <begin position="373"/>
        <end position="395"/>
    </location>
</feature>
<proteinExistence type="inferred from homology"/>
<comment type="subcellular location">
    <subcellularLocation>
        <location evidence="1">Nucleus</location>
        <location evidence="1">Nucleolus</location>
    </subcellularLocation>
</comment>
<feature type="compositionally biased region" description="Acidic residues" evidence="7">
    <location>
        <begin position="252"/>
        <end position="265"/>
    </location>
</feature>
<evidence type="ECO:0000256" key="4">
    <source>
        <dbReference type="ARBA" id="ARBA00023242"/>
    </source>
</evidence>
<evidence type="ECO:0000256" key="7">
    <source>
        <dbReference type="SAM" id="MobiDB-lite"/>
    </source>
</evidence>
<feature type="region of interest" description="Disordered" evidence="7">
    <location>
        <begin position="519"/>
        <end position="609"/>
    </location>
</feature>
<protein>
    <submittedName>
        <fullName evidence="8">Uncharacterized protein</fullName>
    </submittedName>
</protein>
<evidence type="ECO:0000313" key="8">
    <source>
        <dbReference type="EMBL" id="KAL3758083.1"/>
    </source>
</evidence>
<feature type="compositionally biased region" description="Acidic residues" evidence="7">
    <location>
        <begin position="156"/>
        <end position="168"/>
    </location>
</feature>
<reference evidence="8 9" key="1">
    <citation type="submission" date="2024-10" db="EMBL/GenBank/DDBJ databases">
        <title>Updated reference genomes for cyclostephanoid diatoms.</title>
        <authorList>
            <person name="Roberts W.R."/>
            <person name="Alverson A.J."/>
        </authorList>
    </citation>
    <scope>NUCLEOTIDE SEQUENCE [LARGE SCALE GENOMIC DNA]</scope>
    <source>
        <strain evidence="8 9">AJA232-27</strain>
    </source>
</reference>
<dbReference type="Proteomes" id="UP001530293">
    <property type="component" value="Unassembled WGS sequence"/>
</dbReference>
<keyword evidence="5" id="KW-0687">Ribonucleoprotein</keyword>
<dbReference type="PANTHER" id="PTHR17039:SF0">
    <property type="entry name" value="U3 SMALL NUCLEOLAR RIBONUCLEOPROTEIN PROTEIN MPP10"/>
    <property type="match status" value="1"/>
</dbReference>
<evidence type="ECO:0000313" key="9">
    <source>
        <dbReference type="Proteomes" id="UP001530293"/>
    </source>
</evidence>
<dbReference type="GO" id="GO:0005730">
    <property type="term" value="C:nucleolus"/>
    <property type="evidence" value="ECO:0007669"/>
    <property type="project" value="UniProtKB-SubCell"/>
</dbReference>
<gene>
    <name evidence="8" type="ORF">ACHAWU_009287</name>
</gene>
<feature type="compositionally biased region" description="Acidic residues" evidence="7">
    <location>
        <begin position="276"/>
        <end position="294"/>
    </location>
</feature>
<feature type="compositionally biased region" description="Acidic residues" evidence="7">
    <location>
        <begin position="313"/>
        <end position="329"/>
    </location>
</feature>
<feature type="compositionally biased region" description="Polar residues" evidence="7">
    <location>
        <begin position="9"/>
        <end position="21"/>
    </location>
</feature>
<feature type="compositionally biased region" description="Basic and acidic residues" evidence="7">
    <location>
        <begin position="297"/>
        <end position="307"/>
    </location>
</feature>
<feature type="compositionally biased region" description="Acidic residues" evidence="7">
    <location>
        <begin position="420"/>
        <end position="442"/>
    </location>
</feature>
<feature type="compositionally biased region" description="Polar residues" evidence="7">
    <location>
        <begin position="172"/>
        <end position="191"/>
    </location>
</feature>
<feature type="region of interest" description="Disordered" evidence="7">
    <location>
        <begin position="245"/>
        <end position="455"/>
    </location>
</feature>
<evidence type="ECO:0000256" key="6">
    <source>
        <dbReference type="ARBA" id="ARBA00029455"/>
    </source>
</evidence>
<accession>A0ABD3M2Y5</accession>
<feature type="compositionally biased region" description="Basic and acidic residues" evidence="7">
    <location>
        <begin position="555"/>
        <end position="571"/>
    </location>
</feature>
<evidence type="ECO:0000256" key="3">
    <source>
        <dbReference type="ARBA" id="ARBA00022552"/>
    </source>
</evidence>
<keyword evidence="4" id="KW-0539">Nucleus</keyword>
<comment type="similarity">
    <text evidence="6">Belongs to the MPP10 family.</text>
</comment>
<sequence length="952" mass="107494">MPKIKARTKATSVTDENTAINNAHVVGAEDKDDMRRGGSDSHDDTDNSIHPPEAKLTLWDEVQHSLSDRLLPLLTRPEKLFTTLLLSNGDEHADDVDIAVDSAVANREAARVKPTRQQLLLTSQQLFRYIEYLASMEIKLKELQKKQKLDGGEAKNEEEEDEEIEDEPCSLSGLSSLYTGNESSTISNDATMTPGVEVDAETIWGQVDLQNQELVSRLKKLIKKLSKRSAPASDDGNDERMIRILHTGSMMDSDDDGEEEDEEEMSMGSAASGFELNDEDEEDLDSDEDNDDIVNPEQRRIRERMEKAMANMSDDEEDNAYDDDDDDNIIELTSARKSQARDDSDADSNHEDTIDQTREDLRDGFFDLHEMEAFADEEEEMLPDDAYGEESPDDVLEAKKGKATKKSILPHVRDRLGINSEEEDDDGDDVNDDEVSDDEEDDPLSKRFQPASVRRKKYRADDEVDALYKIYEGVDNDDEASDDWENDKVVDASTMTAADFFGQPNRNLIQKYKAKVNKEGKIKGKQNGINHKKKVSSKTEAKAFIDDDDDDNDSWDNHNFEEEGDDWKDNGDENEEDVESDEDQIEEDEIEDDDIIHNEPKVSSHAKQMQKLNEQTLSIEKDMMSEKPWKMLGEAKGTDRATDSLLESTPEFEVAFKPPPILTPEHAANIEEMIKKRIIDEDWDDVVPRELPDIGGHKRGGEAPEVSQEKSKLGLGELYEREYLKKTAGFDRDAHEKQTEEDAAKEEMKQLFANLCSQLDALSNYHFAPRPVADLADVQSREDVPAIAMEEVLPLHVSQSRGLAPEEVYAAGKGRKSVLKGESELDQGERKSVRNAKKAARRKARKQKHADERLISKLQPGLGLNNPYEKRKLREELQMARASGKVVVASDNKSEWKDDAASGKEYQTSAKFFAKMQENVETMLRDDGKGEERAKKKRKGLEAGQSSSVYRL</sequence>
<name>A0ABD3M2Y5_9STRA</name>
<dbReference type="Pfam" id="PF04006">
    <property type="entry name" value="Mpp10"/>
    <property type="match status" value="1"/>
</dbReference>
<evidence type="ECO:0000256" key="2">
    <source>
        <dbReference type="ARBA" id="ARBA00022517"/>
    </source>
</evidence>
<feature type="compositionally biased region" description="Acidic residues" evidence="7">
    <location>
        <begin position="572"/>
        <end position="594"/>
    </location>
</feature>
<dbReference type="PANTHER" id="PTHR17039">
    <property type="entry name" value="U3 SMALL NUCLEOLAR RIBONUCLEOPROTEIN PROTEIN MPP10"/>
    <property type="match status" value="1"/>
</dbReference>
<feature type="compositionally biased region" description="Basic and acidic residues" evidence="7">
    <location>
        <begin position="145"/>
        <end position="155"/>
    </location>
</feature>
<feature type="compositionally biased region" description="Low complexity" evidence="7">
    <location>
        <begin position="266"/>
        <end position="275"/>
    </location>
</feature>
<feature type="compositionally biased region" description="Basic residues" evidence="7">
    <location>
        <begin position="833"/>
        <end position="848"/>
    </location>
</feature>